<dbReference type="RefSeq" id="WP_168920863.1">
    <property type="nucleotide sequence ID" value="NZ_CP051461.1"/>
</dbReference>
<dbReference type="Pfam" id="PF13442">
    <property type="entry name" value="Cytochrome_CBB3"/>
    <property type="match status" value="2"/>
</dbReference>
<evidence type="ECO:0000313" key="10">
    <source>
        <dbReference type="Proteomes" id="UP000502041"/>
    </source>
</evidence>
<dbReference type="Proteomes" id="UP000502041">
    <property type="component" value="Chromosome"/>
</dbReference>
<feature type="transmembrane region" description="Helical" evidence="7">
    <location>
        <begin position="24"/>
        <end position="46"/>
    </location>
</feature>
<dbReference type="PANTHER" id="PTHR40942:SF4">
    <property type="entry name" value="CYTOCHROME C5"/>
    <property type="match status" value="1"/>
</dbReference>
<dbReference type="PROSITE" id="PS51007">
    <property type="entry name" value="CYTC"/>
    <property type="match status" value="2"/>
</dbReference>
<keyword evidence="10" id="KW-1185">Reference proteome</keyword>
<dbReference type="PRINTS" id="PR00607">
    <property type="entry name" value="CYTCHROMECIE"/>
</dbReference>
<dbReference type="KEGG" id="pvac:HC248_00197"/>
<dbReference type="PANTHER" id="PTHR40942">
    <property type="match status" value="1"/>
</dbReference>
<dbReference type="Gene3D" id="1.10.760.10">
    <property type="entry name" value="Cytochrome c-like domain"/>
    <property type="match status" value="2"/>
</dbReference>
<dbReference type="InterPro" id="IPR009056">
    <property type="entry name" value="Cyt_c-like_dom"/>
</dbReference>
<dbReference type="GO" id="GO:0020037">
    <property type="term" value="F:heme binding"/>
    <property type="evidence" value="ECO:0007669"/>
    <property type="project" value="InterPro"/>
</dbReference>
<organism evidence="9 10">
    <name type="scientific">Polaromonas vacuolata</name>
    <dbReference type="NCBI Taxonomy" id="37448"/>
    <lineage>
        <taxon>Bacteria</taxon>
        <taxon>Pseudomonadati</taxon>
        <taxon>Pseudomonadota</taxon>
        <taxon>Betaproteobacteria</taxon>
        <taxon>Burkholderiales</taxon>
        <taxon>Comamonadaceae</taxon>
        <taxon>Polaromonas</taxon>
    </lineage>
</organism>
<dbReference type="AlphaFoldDB" id="A0A6H2H517"/>
<dbReference type="InterPro" id="IPR036909">
    <property type="entry name" value="Cyt_c-like_dom_sf"/>
</dbReference>
<evidence type="ECO:0000256" key="4">
    <source>
        <dbReference type="ARBA" id="ARBA00022982"/>
    </source>
</evidence>
<evidence type="ECO:0000256" key="3">
    <source>
        <dbReference type="ARBA" id="ARBA00022723"/>
    </source>
</evidence>
<feature type="domain" description="Cytochrome c" evidence="8">
    <location>
        <begin position="79"/>
        <end position="158"/>
    </location>
</feature>
<evidence type="ECO:0000256" key="7">
    <source>
        <dbReference type="SAM" id="Phobius"/>
    </source>
</evidence>
<gene>
    <name evidence="9" type="ORF">HC248_00197</name>
</gene>
<reference evidence="9 10" key="1">
    <citation type="submission" date="2020-04" db="EMBL/GenBank/DDBJ databases">
        <title>Complete genome of a Psychrophilic, Marine, Gas Vacuolate Bacterium Polaromonas vacuolata KCTC 22033T.</title>
        <authorList>
            <person name="Hwang K."/>
            <person name="Kim K.M."/>
        </authorList>
    </citation>
    <scope>NUCLEOTIDE SEQUENCE [LARGE SCALE GENOMIC DNA]</scope>
    <source>
        <strain evidence="9 10">KCTC 22033</strain>
    </source>
</reference>
<dbReference type="SUPFAM" id="SSF46626">
    <property type="entry name" value="Cytochrome c"/>
    <property type="match status" value="2"/>
</dbReference>
<keyword evidence="7" id="KW-0812">Transmembrane</keyword>
<keyword evidence="3 6" id="KW-0479">Metal-binding</keyword>
<evidence type="ECO:0000259" key="8">
    <source>
        <dbReference type="PROSITE" id="PS51007"/>
    </source>
</evidence>
<accession>A0A6H2H517</accession>
<keyword evidence="2 6" id="KW-0349">Heme</keyword>
<dbReference type="InterPro" id="IPR002323">
    <property type="entry name" value="Cyt_CIE"/>
</dbReference>
<keyword evidence="7" id="KW-1133">Transmembrane helix</keyword>
<keyword evidence="1" id="KW-0813">Transport</keyword>
<protein>
    <submittedName>
        <fullName evidence="9">Cytochrome c-555</fullName>
    </submittedName>
</protein>
<keyword evidence="4" id="KW-0249">Electron transport</keyword>
<evidence type="ECO:0000313" key="9">
    <source>
        <dbReference type="EMBL" id="QJC54935.1"/>
    </source>
</evidence>
<proteinExistence type="predicted"/>
<evidence type="ECO:0000256" key="2">
    <source>
        <dbReference type="ARBA" id="ARBA00022617"/>
    </source>
</evidence>
<evidence type="ECO:0000256" key="6">
    <source>
        <dbReference type="PROSITE-ProRule" id="PRU00433"/>
    </source>
</evidence>
<dbReference type="GO" id="GO:0009055">
    <property type="term" value="F:electron transfer activity"/>
    <property type="evidence" value="ECO:0007669"/>
    <property type="project" value="InterPro"/>
</dbReference>
<dbReference type="EMBL" id="CP051461">
    <property type="protein sequence ID" value="QJC54935.1"/>
    <property type="molecule type" value="Genomic_DNA"/>
</dbReference>
<evidence type="ECO:0000256" key="5">
    <source>
        <dbReference type="ARBA" id="ARBA00023004"/>
    </source>
</evidence>
<name>A0A6H2H517_9BURK</name>
<keyword evidence="7" id="KW-0472">Membrane</keyword>
<dbReference type="GO" id="GO:0005506">
    <property type="term" value="F:iron ion binding"/>
    <property type="evidence" value="ECO:0007669"/>
    <property type="project" value="InterPro"/>
</dbReference>
<evidence type="ECO:0000256" key="1">
    <source>
        <dbReference type="ARBA" id="ARBA00022448"/>
    </source>
</evidence>
<keyword evidence="5 6" id="KW-0408">Iron</keyword>
<sequence>MSANDHNTAHEEAHNGPIKTPKQLLAAVFFSFVIPIFGIIGLVYYVSSANKPAGTVDTPSVMAQRIEKIGSVEIRDANRILKTGEEVYKGQCVACHAIGAAGSPKFGDVAAWTPRIATGYEALLNSALKGKGAMAAQGGGDYENLEIGRAVVYMTAAAGGKFAEPVAPTPTAAADASAPAVVSMPAPIVVAAAPVAAPVTAPTSALVKVSNGNGEALYKQVCIGCHAAGVAGSPKFGDKVAWAPRIQTGIDAMTSSVIKGKGAMPPKGGANSATDADIRSAVEYMANAAK</sequence>
<feature type="domain" description="Cytochrome c" evidence="8">
    <location>
        <begin position="209"/>
        <end position="289"/>
    </location>
</feature>